<keyword evidence="5" id="KW-1185">Reference proteome</keyword>
<evidence type="ECO:0000256" key="2">
    <source>
        <dbReference type="SAM" id="Phobius"/>
    </source>
</evidence>
<dbReference type="PROSITE" id="PS51318">
    <property type="entry name" value="TAT"/>
    <property type="match status" value="1"/>
</dbReference>
<dbReference type="Gene3D" id="2.40.10.10">
    <property type="entry name" value="Trypsin-like serine proteases"/>
    <property type="match status" value="2"/>
</dbReference>
<dbReference type="SUPFAM" id="SSF50494">
    <property type="entry name" value="Trypsin-like serine proteases"/>
    <property type="match status" value="1"/>
</dbReference>
<sequence length="628" mass="68139">MNGYFRTLIRGLAASAAIALLAVAAATAPAAAADGDENVSVGTLLAAQTHPAVQLTSLTFAGEVVVPTADVRQSALNELVSQIQVLVAAGKIPSDEPSMYKYMFKRMAADVNKYLVPTAPNRTVEARVGGMCTGWWVTPDGYMVTGAHCVEMSDEELSQTFAQQALQKFNEEDAKEVISGLENVVADEELVAAAQQVYINFNSAHMKLENLQKSLSVLQSLPGGGVDKTAKEVPAELVSVGESYPGKDFALLKVNNQQNLPTVPLGDDADVQTGNTLYISGFPGLVTNTPFFSIESKLDPAMTEGPYNARRTTTEGVPYIQTQAPSYHGNSGGPVFSREGKVIGMLIAGTVSDGGEASENESFVLPVSIIKEKLNEKNIKPSASLTTTRYNEALDAFFAKHYKDALPLFREVQTLHPNHPYVAKYITDSQQAISNGKDESPQPIWLWIAIGAGVLILIGGGFVLLATLRRRKRTSATPAPSYDRAHGGAYPAAISRQDERQAWPQTPQHAPQRYALPQGPSAQSSSSGQSAPSQGQYPQQQYGRQHNQQGYDQRGYDQRGYDQRESGRRQYDQYDQYGQPNQAPDGATQYVRPAPQAAPQGPERNVADLEREVEELRRRLGQRQPPDA</sequence>
<dbReference type="PANTHER" id="PTHR43019:SF23">
    <property type="entry name" value="PROTEASE DO-LIKE 5, CHLOROPLASTIC"/>
    <property type="match status" value="1"/>
</dbReference>
<feature type="transmembrane region" description="Helical" evidence="2">
    <location>
        <begin position="444"/>
        <end position="468"/>
    </location>
</feature>
<feature type="compositionally biased region" description="Basic and acidic residues" evidence="1">
    <location>
        <begin position="605"/>
        <end position="618"/>
    </location>
</feature>
<feature type="region of interest" description="Disordered" evidence="1">
    <location>
        <begin position="498"/>
        <end position="628"/>
    </location>
</feature>
<evidence type="ECO:0000256" key="1">
    <source>
        <dbReference type="SAM" id="MobiDB-lite"/>
    </source>
</evidence>
<comment type="caution">
    <text evidence="4">The sequence shown here is derived from an EMBL/GenBank/DDBJ whole genome shotgun (WGS) entry which is preliminary data.</text>
</comment>
<dbReference type="Pfam" id="PF13365">
    <property type="entry name" value="Trypsin_2"/>
    <property type="match status" value="1"/>
</dbReference>
<feature type="compositionally biased region" description="Low complexity" evidence="1">
    <location>
        <begin position="517"/>
        <end position="543"/>
    </location>
</feature>
<organism evidence="4 5">
    <name type="scientific">Microtetraspora glauca</name>
    <dbReference type="NCBI Taxonomy" id="1996"/>
    <lineage>
        <taxon>Bacteria</taxon>
        <taxon>Bacillati</taxon>
        <taxon>Actinomycetota</taxon>
        <taxon>Actinomycetes</taxon>
        <taxon>Streptosporangiales</taxon>
        <taxon>Streptosporangiaceae</taxon>
        <taxon>Microtetraspora</taxon>
    </lineage>
</organism>
<dbReference type="Proteomes" id="UP001551675">
    <property type="component" value="Unassembled WGS sequence"/>
</dbReference>
<dbReference type="InterPro" id="IPR006311">
    <property type="entry name" value="TAT_signal"/>
</dbReference>
<dbReference type="PANTHER" id="PTHR43019">
    <property type="entry name" value="SERINE ENDOPROTEASE DEGS"/>
    <property type="match status" value="1"/>
</dbReference>
<evidence type="ECO:0000313" key="4">
    <source>
        <dbReference type="EMBL" id="MEV0967774.1"/>
    </source>
</evidence>
<feature type="chain" id="PRO_5047144016" evidence="3">
    <location>
        <begin position="33"/>
        <end position="628"/>
    </location>
</feature>
<protein>
    <submittedName>
        <fullName evidence="4">Trypsin-like peptidase domain-containing protein</fullName>
    </submittedName>
</protein>
<dbReference type="InterPro" id="IPR009003">
    <property type="entry name" value="Peptidase_S1_PA"/>
</dbReference>
<evidence type="ECO:0000256" key="3">
    <source>
        <dbReference type="SAM" id="SignalP"/>
    </source>
</evidence>
<accession>A0ABV3G818</accession>
<feature type="compositionally biased region" description="Basic and acidic residues" evidence="1">
    <location>
        <begin position="554"/>
        <end position="572"/>
    </location>
</feature>
<proteinExistence type="predicted"/>
<reference evidence="4 5" key="1">
    <citation type="submission" date="2024-06" db="EMBL/GenBank/DDBJ databases">
        <title>The Natural Products Discovery Center: Release of the First 8490 Sequenced Strains for Exploring Actinobacteria Biosynthetic Diversity.</title>
        <authorList>
            <person name="Kalkreuter E."/>
            <person name="Kautsar S.A."/>
            <person name="Yang D."/>
            <person name="Bader C.D."/>
            <person name="Teijaro C.N."/>
            <person name="Fluegel L."/>
            <person name="Davis C.M."/>
            <person name="Simpson J.R."/>
            <person name="Lauterbach L."/>
            <person name="Steele A.D."/>
            <person name="Gui C."/>
            <person name="Meng S."/>
            <person name="Li G."/>
            <person name="Viehrig K."/>
            <person name="Ye F."/>
            <person name="Su P."/>
            <person name="Kiefer A.F."/>
            <person name="Nichols A."/>
            <person name="Cepeda A.J."/>
            <person name="Yan W."/>
            <person name="Fan B."/>
            <person name="Jiang Y."/>
            <person name="Adhikari A."/>
            <person name="Zheng C.-J."/>
            <person name="Schuster L."/>
            <person name="Cowan T.M."/>
            <person name="Smanski M.J."/>
            <person name="Chevrette M.G."/>
            <person name="De Carvalho L.P.S."/>
            <person name="Shen B."/>
        </authorList>
    </citation>
    <scope>NUCLEOTIDE SEQUENCE [LARGE SCALE GENOMIC DNA]</scope>
    <source>
        <strain evidence="4 5">NPDC050100</strain>
    </source>
</reference>
<feature type="signal peptide" evidence="3">
    <location>
        <begin position="1"/>
        <end position="32"/>
    </location>
</feature>
<name>A0ABV3G818_MICGL</name>
<dbReference type="RefSeq" id="WP_358129766.1">
    <property type="nucleotide sequence ID" value="NZ_JBFALK010000002.1"/>
</dbReference>
<dbReference type="EMBL" id="JBFALK010000002">
    <property type="protein sequence ID" value="MEV0967774.1"/>
    <property type="molecule type" value="Genomic_DNA"/>
</dbReference>
<keyword evidence="2" id="KW-0812">Transmembrane</keyword>
<keyword evidence="3" id="KW-0732">Signal</keyword>
<dbReference type="InterPro" id="IPR043504">
    <property type="entry name" value="Peptidase_S1_PA_chymotrypsin"/>
</dbReference>
<keyword evidence="2" id="KW-1133">Transmembrane helix</keyword>
<keyword evidence="2" id="KW-0472">Membrane</keyword>
<gene>
    <name evidence="4" type="ORF">AB0I59_03995</name>
</gene>
<evidence type="ECO:0000313" key="5">
    <source>
        <dbReference type="Proteomes" id="UP001551675"/>
    </source>
</evidence>